<dbReference type="AlphaFoldDB" id="D8UJR5"/>
<name>D8UJR5_VOLCA</name>
<evidence type="ECO:0000313" key="4">
    <source>
        <dbReference type="EMBL" id="EFJ40038.1"/>
    </source>
</evidence>
<dbReference type="InParanoid" id="D8UJR5"/>
<dbReference type="InterPro" id="IPR001190">
    <property type="entry name" value="SRCR"/>
</dbReference>
<dbReference type="InterPro" id="IPR036772">
    <property type="entry name" value="SRCR-like_dom_sf"/>
</dbReference>
<sequence length="212" mass="22732">MNLFTPNGATRLAGGSSPREGRVEIYNGGQWGTVCDDYFTDREASVVCRELGYAGGGTALPQYGGGTGPILMDDVSCSASPTPARLYQCSFRGWGVNNCDHSEVNTSICCAPAIFLISWQVVTNGRVEVYNGVQWGTVCDDEFSDREASVVCRELGYASGGTAVWNWGGGSGPILMDNVVCPSNPTPARLYQCNFNGWGFHDCDHNEVGTRT</sequence>
<dbReference type="PROSITE" id="PS00420">
    <property type="entry name" value="SRCR_1"/>
    <property type="match status" value="1"/>
</dbReference>
<evidence type="ECO:0000313" key="5">
    <source>
        <dbReference type="Proteomes" id="UP000001058"/>
    </source>
</evidence>
<dbReference type="Gene3D" id="3.10.250.10">
    <property type="entry name" value="SRCR-like domain"/>
    <property type="match status" value="2"/>
</dbReference>
<keyword evidence="5" id="KW-1185">Reference proteome</keyword>
<dbReference type="GO" id="GO:0016020">
    <property type="term" value="C:membrane"/>
    <property type="evidence" value="ECO:0007669"/>
    <property type="project" value="InterPro"/>
</dbReference>
<dbReference type="GeneID" id="9621200"/>
<dbReference type="EMBL" id="GL378430">
    <property type="protein sequence ID" value="EFJ40038.1"/>
    <property type="molecule type" value="Genomic_DNA"/>
</dbReference>
<reference evidence="4 5" key="1">
    <citation type="journal article" date="2010" name="Science">
        <title>Genomic analysis of organismal complexity in the multicellular green alga Volvox carteri.</title>
        <authorList>
            <person name="Prochnik S.E."/>
            <person name="Umen J."/>
            <person name="Nedelcu A.M."/>
            <person name="Hallmann A."/>
            <person name="Miller S.M."/>
            <person name="Nishii I."/>
            <person name="Ferris P."/>
            <person name="Kuo A."/>
            <person name="Mitros T."/>
            <person name="Fritz-Laylin L.K."/>
            <person name="Hellsten U."/>
            <person name="Chapman J."/>
            <person name="Simakov O."/>
            <person name="Rensing S.A."/>
            <person name="Terry A."/>
            <person name="Pangilinan J."/>
            <person name="Kapitonov V."/>
            <person name="Jurka J."/>
            <person name="Salamov A."/>
            <person name="Shapiro H."/>
            <person name="Schmutz J."/>
            <person name="Grimwood J."/>
            <person name="Lindquist E."/>
            <person name="Lucas S."/>
            <person name="Grigoriev I.V."/>
            <person name="Schmitt R."/>
            <person name="Kirk D."/>
            <person name="Rokhsar D.S."/>
        </authorList>
    </citation>
    <scope>NUCLEOTIDE SEQUENCE [LARGE SCALE GENOMIC DNA]</scope>
    <source>
        <strain evidence="5">f. Nagariensis / Eve</strain>
    </source>
</reference>
<dbReference type="PANTHER" id="PTHR48071:SF18">
    <property type="entry name" value="DELETED IN MALIGNANT BRAIN TUMORS 1 PROTEIN-RELATED"/>
    <property type="match status" value="1"/>
</dbReference>
<dbReference type="eggNOG" id="ENOG502QSX8">
    <property type="taxonomic scope" value="Eukaryota"/>
</dbReference>
<feature type="domain" description="SRCR" evidence="3">
    <location>
        <begin position="10"/>
        <end position="110"/>
    </location>
</feature>
<dbReference type="SMART" id="SM00202">
    <property type="entry name" value="SR"/>
    <property type="match status" value="2"/>
</dbReference>
<accession>D8UJR5</accession>
<dbReference type="KEGG" id="vcn:VOLCADRAFT_70057"/>
<evidence type="ECO:0000259" key="3">
    <source>
        <dbReference type="PROSITE" id="PS50287"/>
    </source>
</evidence>
<feature type="domain" description="SRCR" evidence="3">
    <location>
        <begin position="114"/>
        <end position="212"/>
    </location>
</feature>
<evidence type="ECO:0000256" key="2">
    <source>
        <dbReference type="ARBA" id="ARBA00023157"/>
    </source>
</evidence>
<keyword evidence="1" id="KW-0732">Signal</keyword>
<gene>
    <name evidence="4" type="ORF">VOLCADRAFT_70057</name>
</gene>
<dbReference type="Pfam" id="PF00530">
    <property type="entry name" value="SRCR"/>
    <property type="match status" value="2"/>
</dbReference>
<organism evidence="5">
    <name type="scientific">Volvox carteri f. nagariensis</name>
    <dbReference type="NCBI Taxonomy" id="3068"/>
    <lineage>
        <taxon>Eukaryota</taxon>
        <taxon>Viridiplantae</taxon>
        <taxon>Chlorophyta</taxon>
        <taxon>core chlorophytes</taxon>
        <taxon>Chlorophyceae</taxon>
        <taxon>CS clade</taxon>
        <taxon>Chlamydomonadales</taxon>
        <taxon>Volvocaceae</taxon>
        <taxon>Volvox</taxon>
    </lineage>
</organism>
<proteinExistence type="predicted"/>
<protein>
    <recommendedName>
        <fullName evidence="3">SRCR domain-containing protein</fullName>
    </recommendedName>
</protein>
<dbReference type="SUPFAM" id="SSF56487">
    <property type="entry name" value="SRCR-like"/>
    <property type="match status" value="2"/>
</dbReference>
<dbReference type="PROSITE" id="PS50287">
    <property type="entry name" value="SRCR_2"/>
    <property type="match status" value="2"/>
</dbReference>
<dbReference type="FunFam" id="3.10.250.10:FF:000001">
    <property type="entry name" value="Lysyl oxidase 4 isoform X1"/>
    <property type="match status" value="2"/>
</dbReference>
<keyword evidence="2" id="KW-1015">Disulfide bond</keyword>
<dbReference type="PANTHER" id="PTHR48071">
    <property type="entry name" value="SRCR DOMAIN-CONTAINING PROTEIN"/>
    <property type="match status" value="1"/>
</dbReference>
<dbReference type="PRINTS" id="PR00258">
    <property type="entry name" value="SPERACTRCPTR"/>
</dbReference>
<dbReference type="OrthoDB" id="549235at2759"/>
<evidence type="ECO:0000256" key="1">
    <source>
        <dbReference type="ARBA" id="ARBA00022729"/>
    </source>
</evidence>
<dbReference type="Proteomes" id="UP000001058">
    <property type="component" value="Unassembled WGS sequence"/>
</dbReference>
<dbReference type="STRING" id="3068.D8UJR5"/>
<dbReference type="RefSeq" id="XP_002958907.1">
    <property type="nucleotide sequence ID" value="XM_002958861.1"/>
</dbReference>